<dbReference type="RefSeq" id="WP_054788405.1">
    <property type="nucleotide sequence ID" value="NZ_JAJUIE010000004.1"/>
</dbReference>
<dbReference type="EMBL" id="QGTD01000018">
    <property type="protein sequence ID" value="PWU67295.1"/>
    <property type="molecule type" value="Genomic_DNA"/>
</dbReference>
<gene>
    <name evidence="2" type="ORF">DLJ74_17165</name>
</gene>
<dbReference type="Proteomes" id="UP000245624">
    <property type="component" value="Unassembled WGS sequence"/>
</dbReference>
<dbReference type="OrthoDB" id="3733746at2"/>
<protein>
    <submittedName>
        <fullName evidence="2">Uncharacterized protein</fullName>
    </submittedName>
</protein>
<dbReference type="AlphaFoldDB" id="A0A317KV58"/>
<keyword evidence="1" id="KW-0812">Transmembrane</keyword>
<keyword evidence="1" id="KW-1133">Transmembrane helix</keyword>
<proteinExistence type="predicted"/>
<accession>A0A317KV58</accession>
<evidence type="ECO:0000256" key="1">
    <source>
        <dbReference type="SAM" id="Phobius"/>
    </source>
</evidence>
<evidence type="ECO:0000313" key="2">
    <source>
        <dbReference type="EMBL" id="PWU67295.1"/>
    </source>
</evidence>
<keyword evidence="3" id="KW-1185">Reference proteome</keyword>
<sequence length="85" mass="9447">MALVNRLSLLVVLTLASLKSNLTAMVENRKVQFDGWFIVLLAVLLTLAFTIFAGLTIWCLVYQGGSFSGNWSWHKWGVSVKAECV</sequence>
<organism evidence="2 3">
    <name type="scientific">Gracilibacillus dipsosauri</name>
    <dbReference type="NCBI Taxonomy" id="178340"/>
    <lineage>
        <taxon>Bacteria</taxon>
        <taxon>Bacillati</taxon>
        <taxon>Bacillota</taxon>
        <taxon>Bacilli</taxon>
        <taxon>Bacillales</taxon>
        <taxon>Bacillaceae</taxon>
        <taxon>Gracilibacillus</taxon>
    </lineage>
</organism>
<name>A0A317KV58_9BACI</name>
<feature type="transmembrane region" description="Helical" evidence="1">
    <location>
        <begin position="36"/>
        <end position="61"/>
    </location>
</feature>
<comment type="caution">
    <text evidence="2">The sequence shown here is derived from an EMBL/GenBank/DDBJ whole genome shotgun (WGS) entry which is preliminary data.</text>
</comment>
<keyword evidence="1" id="KW-0472">Membrane</keyword>
<reference evidence="2 3" key="1">
    <citation type="submission" date="2018-05" db="EMBL/GenBank/DDBJ databases">
        <title>Genomic analysis of Gracilibacillus dipsosauri DD1 reveals novel features of a salt-tolerant amylase.</title>
        <authorList>
            <person name="Deutch C.E."/>
            <person name="Yang S."/>
        </authorList>
    </citation>
    <scope>NUCLEOTIDE SEQUENCE [LARGE SCALE GENOMIC DNA]</scope>
    <source>
        <strain evidence="2 3">DD1</strain>
    </source>
</reference>
<evidence type="ECO:0000313" key="3">
    <source>
        <dbReference type="Proteomes" id="UP000245624"/>
    </source>
</evidence>